<dbReference type="EMBL" id="MRWU01000001">
    <property type="protein sequence ID" value="OSX97092.1"/>
    <property type="molecule type" value="Genomic_DNA"/>
</dbReference>
<comment type="caution">
    <text evidence="2">The sequence shown here is derived from an EMBL/GenBank/DDBJ whole genome shotgun (WGS) entry which is preliminary data.</text>
</comment>
<evidence type="ECO:0000313" key="3">
    <source>
        <dbReference type="Proteomes" id="UP000194131"/>
    </source>
</evidence>
<dbReference type="Proteomes" id="UP000194131">
    <property type="component" value="Unassembled WGS sequence"/>
</dbReference>
<protein>
    <submittedName>
        <fullName evidence="2">Uncharacterized protein</fullName>
    </submittedName>
</protein>
<reference evidence="2 3" key="1">
    <citation type="submission" date="2016-12" db="EMBL/GenBank/DDBJ databases">
        <title>Genome Sequences of Twelve Sporeforming Bacillus Species Isolated from Foods.</title>
        <authorList>
            <person name="De Jong A."/>
            <person name="Holsappel S."/>
            <person name="Kuipers O.P."/>
        </authorList>
    </citation>
    <scope>NUCLEOTIDE SEQUENCE [LARGE SCALE GENOMIC DNA]</scope>
    <source>
        <strain evidence="2 3">S3E15</strain>
    </source>
</reference>
<accession>A0AAP8BHJ3</accession>
<keyword evidence="1" id="KW-1133">Transmembrane helix</keyword>
<keyword evidence="1" id="KW-0472">Membrane</keyword>
<gene>
    <name evidence="2" type="ORF">S3E15_00723</name>
</gene>
<evidence type="ECO:0000313" key="2">
    <source>
        <dbReference type="EMBL" id="OSX97092.1"/>
    </source>
</evidence>
<feature type="transmembrane region" description="Helical" evidence="1">
    <location>
        <begin position="12"/>
        <end position="35"/>
    </location>
</feature>
<keyword evidence="1" id="KW-0812">Transmembrane</keyword>
<organism evidence="2 3">
    <name type="scientific">Bacillus mycoides</name>
    <dbReference type="NCBI Taxonomy" id="1405"/>
    <lineage>
        <taxon>Bacteria</taxon>
        <taxon>Bacillati</taxon>
        <taxon>Bacillota</taxon>
        <taxon>Bacilli</taxon>
        <taxon>Bacillales</taxon>
        <taxon>Bacillaceae</taxon>
        <taxon>Bacillus</taxon>
        <taxon>Bacillus cereus group</taxon>
    </lineage>
</organism>
<proteinExistence type="predicted"/>
<dbReference type="AlphaFoldDB" id="A0AAP8BHJ3"/>
<name>A0AAP8BHJ3_BACMY</name>
<sequence length="54" mass="6027">MMIGGNLKKRIIVIMIGVLNEISVVVNVSLFVVIVKEKVGNIFNIDLKERTCLL</sequence>
<evidence type="ECO:0000256" key="1">
    <source>
        <dbReference type="SAM" id="Phobius"/>
    </source>
</evidence>